<dbReference type="Pfam" id="PF00289">
    <property type="entry name" value="Biotin_carb_N"/>
    <property type="match status" value="1"/>
</dbReference>
<evidence type="ECO:0000259" key="15">
    <source>
        <dbReference type="PROSITE" id="PS50979"/>
    </source>
</evidence>
<reference evidence="17" key="1">
    <citation type="submission" date="2012-09" db="EMBL/GenBank/DDBJ databases">
        <authorList>
            <person name="Martin A.A."/>
        </authorList>
    </citation>
    <scope>NUCLEOTIDE SEQUENCE</scope>
</reference>
<keyword evidence="5 8" id="KW-0547">Nucleotide-binding</keyword>
<dbReference type="GO" id="GO:0004736">
    <property type="term" value="F:pyruvate carboxylase activity"/>
    <property type="evidence" value="ECO:0007669"/>
    <property type="project" value="UniProtKB-EC"/>
</dbReference>
<dbReference type="Gene3D" id="3.10.600.10">
    <property type="entry name" value="pyruvate carboxylase f1077a mutant domain"/>
    <property type="match status" value="1"/>
</dbReference>
<dbReference type="Gene3D" id="2.40.50.100">
    <property type="match status" value="1"/>
</dbReference>
<comment type="function">
    <text evidence="8">Catalyzes a 2-step reaction, involving the ATP-dependent carboxylation of the covalently attached biotin in the first step and the transfer of the carboxyl group to pyruvate in the second.</text>
</comment>
<dbReference type="CDD" id="cd07937">
    <property type="entry name" value="DRE_TIM_PC_TC_5S"/>
    <property type="match status" value="1"/>
</dbReference>
<dbReference type="PROSITE" id="PS50975">
    <property type="entry name" value="ATP_GRASP"/>
    <property type="match status" value="1"/>
</dbReference>
<dbReference type="InterPro" id="IPR005482">
    <property type="entry name" value="Biotin_COase_C"/>
</dbReference>
<dbReference type="SUPFAM" id="SSF89000">
    <property type="entry name" value="post-HMGL domain-like"/>
    <property type="match status" value="1"/>
</dbReference>
<feature type="modified residue" description="N6-carboxylysine" evidence="12">
    <location>
        <position position="695"/>
    </location>
</feature>
<dbReference type="FunFam" id="3.20.20.70:FF:000033">
    <property type="entry name" value="Pyruvate carboxylase"/>
    <property type="match status" value="1"/>
</dbReference>
<dbReference type="Pfam" id="PF00682">
    <property type="entry name" value="HMGL-like"/>
    <property type="match status" value="1"/>
</dbReference>
<dbReference type="CDD" id="cd06850">
    <property type="entry name" value="biotinyl_domain"/>
    <property type="match status" value="1"/>
</dbReference>
<evidence type="ECO:0000256" key="5">
    <source>
        <dbReference type="ARBA" id="ARBA00022741"/>
    </source>
</evidence>
<evidence type="ECO:0000313" key="17">
    <source>
        <dbReference type="Proteomes" id="UP000035642"/>
    </source>
</evidence>
<dbReference type="SUPFAM" id="SSF51569">
    <property type="entry name" value="Aldolase"/>
    <property type="match status" value="1"/>
</dbReference>
<feature type="binding site" evidence="11">
    <location>
        <position position="727"/>
    </location>
    <ligand>
        <name>Mn(2+)</name>
        <dbReference type="ChEBI" id="CHEBI:29035"/>
    </ligand>
</feature>
<evidence type="ECO:0000256" key="7">
    <source>
        <dbReference type="ARBA" id="ARBA00023267"/>
    </source>
</evidence>
<feature type="binding site" evidence="10">
    <location>
        <position position="204"/>
    </location>
    <ligand>
        <name>ATP</name>
        <dbReference type="ChEBI" id="CHEBI:30616"/>
    </ligand>
</feature>
<keyword evidence="4 11" id="KW-0479">Metal-binding</keyword>
<dbReference type="InterPro" id="IPR011054">
    <property type="entry name" value="Rudment_hybrid_motif"/>
</dbReference>
<evidence type="ECO:0000256" key="9">
    <source>
        <dbReference type="PIRSR" id="PIRSR001594-1"/>
    </source>
</evidence>
<feature type="binding site" description="via carbamate group" evidence="11">
    <location>
        <position position="695"/>
    </location>
    <ligand>
        <name>Mn(2+)</name>
        <dbReference type="ChEBI" id="CHEBI:29035"/>
    </ligand>
</feature>
<dbReference type="GO" id="GO:0005737">
    <property type="term" value="C:cytoplasm"/>
    <property type="evidence" value="ECO:0007669"/>
    <property type="project" value="TreeGrafter"/>
</dbReference>
<feature type="domain" description="Biotin carboxylation" evidence="15">
    <location>
        <begin position="7"/>
        <end position="439"/>
    </location>
</feature>
<keyword evidence="7 8" id="KW-0092">Biotin</keyword>
<feature type="binding site" evidence="10">
    <location>
        <position position="123"/>
    </location>
    <ligand>
        <name>ATP</name>
        <dbReference type="ChEBI" id="CHEBI:30616"/>
    </ligand>
</feature>
<dbReference type="SUPFAM" id="SSF51230">
    <property type="entry name" value="Single hybrid motif"/>
    <property type="match status" value="1"/>
</dbReference>
<dbReference type="GO" id="GO:0046872">
    <property type="term" value="F:metal ion binding"/>
    <property type="evidence" value="ECO:0007669"/>
    <property type="project" value="UniProtKB-KW"/>
</dbReference>
<dbReference type="Gene3D" id="3.20.20.70">
    <property type="entry name" value="Aldolase class I"/>
    <property type="match status" value="1"/>
</dbReference>
<dbReference type="GO" id="GO:0006094">
    <property type="term" value="P:gluconeogenesis"/>
    <property type="evidence" value="ECO:0007669"/>
    <property type="project" value="InterPro"/>
</dbReference>
<evidence type="ECO:0000259" key="14">
    <source>
        <dbReference type="PROSITE" id="PS50975"/>
    </source>
</evidence>
<dbReference type="Pfam" id="PF00364">
    <property type="entry name" value="Biotin_lipoyl"/>
    <property type="match status" value="1"/>
</dbReference>
<feature type="binding site" evidence="11">
    <location>
        <position position="526"/>
    </location>
    <ligand>
        <name>Mn(2+)</name>
        <dbReference type="ChEBI" id="CHEBI:29035"/>
    </ligand>
</feature>
<evidence type="ECO:0000256" key="6">
    <source>
        <dbReference type="ARBA" id="ARBA00022840"/>
    </source>
</evidence>
<dbReference type="EC" id="6.4.1.1" evidence="2 8"/>
<dbReference type="InterPro" id="IPR011761">
    <property type="entry name" value="ATP-grasp"/>
</dbReference>
<evidence type="ECO:0000259" key="16">
    <source>
        <dbReference type="PROSITE" id="PS50991"/>
    </source>
</evidence>
<evidence type="ECO:0000256" key="2">
    <source>
        <dbReference type="ARBA" id="ARBA00013057"/>
    </source>
</evidence>
<dbReference type="AlphaFoldDB" id="A0A158PAZ9"/>
<evidence type="ECO:0000256" key="4">
    <source>
        <dbReference type="ARBA" id="ARBA00022723"/>
    </source>
</evidence>
<dbReference type="InterPro" id="IPR013785">
    <property type="entry name" value="Aldolase_TIM"/>
</dbReference>
<dbReference type="PANTHER" id="PTHR43778">
    <property type="entry name" value="PYRUVATE CARBOXYLASE"/>
    <property type="match status" value="1"/>
</dbReference>
<evidence type="ECO:0000256" key="3">
    <source>
        <dbReference type="ARBA" id="ARBA00022598"/>
    </source>
</evidence>
<comment type="cofactor">
    <cofactor evidence="1 8">
        <name>biotin</name>
        <dbReference type="ChEBI" id="CHEBI:57586"/>
    </cofactor>
</comment>
<dbReference type="NCBIfam" id="NF009554">
    <property type="entry name" value="PRK12999.1"/>
    <property type="match status" value="1"/>
</dbReference>
<feature type="domain" description="Pyruvate carboxyltransferase" evidence="16">
    <location>
        <begin position="517"/>
        <end position="786"/>
    </location>
</feature>
<dbReference type="SMART" id="SM00878">
    <property type="entry name" value="Biotin_carb_C"/>
    <property type="match status" value="1"/>
</dbReference>
<dbReference type="InterPro" id="IPR000089">
    <property type="entry name" value="Biotin_lipoyl"/>
</dbReference>
<dbReference type="InterPro" id="IPR016185">
    <property type="entry name" value="PreATP-grasp_dom_sf"/>
</dbReference>
<evidence type="ECO:0000256" key="12">
    <source>
        <dbReference type="PIRSR" id="PIRSR001594-4"/>
    </source>
</evidence>
<dbReference type="Gene3D" id="3.30.470.20">
    <property type="entry name" value="ATP-grasp fold, B domain"/>
    <property type="match status" value="1"/>
</dbReference>
<feature type="domain" description="ATP-grasp" evidence="14">
    <location>
        <begin position="127"/>
        <end position="306"/>
    </location>
</feature>
<sequence length="1131" mass="125094">LFNVVSLTHSVMVANRGEISIRVFRALTELNITSVAVYSEQDKHSMHRLKADEAYLVGKGLPPVAAYLAIDQIIDTALKHDIDAIHPGYGFLSERSDFAQACIDAGITFIGPSPEVMARMGDKVAARQAAIEAGVQVVPGTATPITSAEEAIEFAKQYGTPIILKAAYGGGGRGMRRVDNVAEAFRRAFSEAQAAFGDGSLFVEKFVERPRHIEVQLLGDNYGNLIHLFERDCSVQRRHQKVRLFLLPFPSLSVKTIIICGTVEFLLDQKGNYYFIEVNARLQVEHTVTEEVTGVDLVQAQLRIAEGKTLSELKLTQDSVFLHGSSIQCRVTTEDPARGFQPDSGRIEVFRSGEGMGIRLDSASAFAGSIISPFYDSLLVKVIASARNHHNACAKMIRALKEFRIRGVKTNIPFLLNVLTQPAFLEASVDTYFIDEHPNLFVFRPSQNRAQKLLSYLGEVQVNGPTTPLATDLKPAYVDPPVPAIRAGESTPIGLREIFLKEGPEAFARSVRRKPGCLITDTTFRDAHQSLLATRVRTYDLAQISPFVSHSFPQLYSLENWGGATFDVSMRFLHECPWERLETLRKLIPNIPFQCLLRGANAVGYSNYPDNVIDKFCELAVKSGMDIFRVFDCLNYVPNLLVGMEAVGKAGGVIEAAISYTGDISDKTRTQYTLQYYLDLANELVRAQAHVLAIKDMAGVLKPEAARMLIGALRDKFPDIPIHVHTHDTAGAGVASMLECAKAGADVVDAAVDSMSGMTSQPSMGAIVACLQGTPHDTGLNLDEISKYSAYWESARLLYAPFECAVTMKSGNADVYRHEIPGGQYTNLQFQAFSLGLGNQFDEVKRMYHEANLALGDIIKVTPSSKIVGDLAQFMVQNHLTREMLVDRADDLSFPKSVVDYMQLAFVFTFPFTSWETQGAFFPLPISRRAGENMPPMDFDKVKKELEEKHGRTLRDQDVMSYAMFPSVFDEFERFRSIYGPVDKLPTRIFFTGLDIAEEVDVEIERGKKLAIQLLAEGKLNEKGEREVFFYLNGQMRSMFVQDKEASKEIVTHPKALLGVRGSIGAPMPGEILEFKVKQGDKVVPKQPLFVLSAMKMEMVIDSPIAGTVKKIHLSKGTKCAAGDLVVDVEP</sequence>
<dbReference type="PROSITE" id="PS00867">
    <property type="entry name" value="CPSASE_2"/>
    <property type="match status" value="1"/>
</dbReference>
<reference evidence="18" key="2">
    <citation type="submission" date="2016-04" db="UniProtKB">
        <authorList>
            <consortium name="WormBaseParasite"/>
        </authorList>
    </citation>
    <scope>IDENTIFICATION</scope>
</reference>
<dbReference type="SUPFAM" id="SSF51246">
    <property type="entry name" value="Rudiment single hybrid motif"/>
    <property type="match status" value="1"/>
</dbReference>
<dbReference type="InterPro" id="IPR003379">
    <property type="entry name" value="Carboxylase_cons_dom"/>
</dbReference>
<protein>
    <recommendedName>
        <fullName evidence="2 8">Pyruvate carboxylase</fullName>
        <ecNumber evidence="2 8">6.4.1.1</ecNumber>
    </recommendedName>
</protein>
<dbReference type="PIRSF" id="PIRSF001594">
    <property type="entry name" value="Pyruv_carbox"/>
    <property type="match status" value="1"/>
</dbReference>
<dbReference type="Proteomes" id="UP000035642">
    <property type="component" value="Unassembled WGS sequence"/>
</dbReference>
<dbReference type="FunFam" id="2.40.50.100:FF:000003">
    <property type="entry name" value="Acetyl-CoA carboxylase biotin carboxyl carrier protein"/>
    <property type="match status" value="1"/>
</dbReference>
<feature type="binding site" evidence="10">
    <location>
        <position position="598"/>
    </location>
    <ligand>
        <name>substrate</name>
    </ligand>
</feature>
<dbReference type="NCBIfam" id="NF006761">
    <property type="entry name" value="PRK09282.1"/>
    <property type="match status" value="1"/>
</dbReference>
<dbReference type="SUPFAM" id="SSF56059">
    <property type="entry name" value="Glutathione synthetase ATP-binding domain-like"/>
    <property type="match status" value="1"/>
</dbReference>
<feature type="domain" description="Lipoyl-binding" evidence="13">
    <location>
        <begin position="1055"/>
        <end position="1130"/>
    </location>
</feature>
<dbReference type="InterPro" id="IPR005930">
    <property type="entry name" value="Pyruv_COase"/>
</dbReference>
<dbReference type="Pfam" id="PF02436">
    <property type="entry name" value="PYC_OADA"/>
    <property type="match status" value="1"/>
</dbReference>
<proteinExistence type="predicted"/>
<feature type="binding site" evidence="10">
    <location>
        <position position="239"/>
    </location>
    <ligand>
        <name>ATP</name>
        <dbReference type="ChEBI" id="CHEBI:30616"/>
    </ligand>
</feature>
<feature type="binding site" evidence="10">
    <location>
        <position position="862"/>
    </location>
    <ligand>
        <name>substrate</name>
    </ligand>
</feature>
<keyword evidence="6 8" id="KW-0067">ATP-binding</keyword>
<evidence type="ECO:0000313" key="18">
    <source>
        <dbReference type="WBParaSite" id="ACAC_0001017201-mRNA-1"/>
    </source>
</evidence>
<evidence type="ECO:0000256" key="11">
    <source>
        <dbReference type="PIRSR" id="PIRSR001594-3"/>
    </source>
</evidence>
<dbReference type="STRING" id="6313.A0A158PAZ9"/>
<dbReference type="InterPro" id="IPR011764">
    <property type="entry name" value="Biotin_carboxylation_dom"/>
</dbReference>
<dbReference type="WBParaSite" id="ACAC_0001017201-mRNA-1">
    <property type="protein sequence ID" value="ACAC_0001017201-mRNA-1"/>
    <property type="gene ID" value="ACAC_0001017201"/>
</dbReference>
<keyword evidence="3 8" id="KW-0436">Ligase</keyword>
<keyword evidence="17" id="KW-1185">Reference proteome</keyword>
<dbReference type="InterPro" id="IPR005481">
    <property type="entry name" value="BC-like_N"/>
</dbReference>
<dbReference type="PANTHER" id="PTHR43778:SF2">
    <property type="entry name" value="PYRUVATE CARBOXYLASE, MITOCHONDRIAL"/>
    <property type="match status" value="1"/>
</dbReference>
<dbReference type="Pfam" id="PF02785">
    <property type="entry name" value="Biotin_carb_C"/>
    <property type="match status" value="1"/>
</dbReference>
<dbReference type="PROSITE" id="PS50979">
    <property type="entry name" value="BC"/>
    <property type="match status" value="1"/>
</dbReference>
<dbReference type="InterPro" id="IPR000891">
    <property type="entry name" value="PYR_CT"/>
</dbReference>
<dbReference type="InterPro" id="IPR011053">
    <property type="entry name" value="Single_hybrid_motif"/>
</dbReference>
<dbReference type="NCBIfam" id="TIGR01235">
    <property type="entry name" value="pyruv_carbox"/>
    <property type="match status" value="1"/>
</dbReference>
<organism evidence="17 18">
    <name type="scientific">Angiostrongylus cantonensis</name>
    <name type="common">Rat lungworm</name>
    <dbReference type="NCBI Taxonomy" id="6313"/>
    <lineage>
        <taxon>Eukaryota</taxon>
        <taxon>Metazoa</taxon>
        <taxon>Ecdysozoa</taxon>
        <taxon>Nematoda</taxon>
        <taxon>Chromadorea</taxon>
        <taxon>Rhabditida</taxon>
        <taxon>Rhabditina</taxon>
        <taxon>Rhabditomorpha</taxon>
        <taxon>Strongyloidea</taxon>
        <taxon>Metastrongylidae</taxon>
        <taxon>Angiostrongylus</taxon>
    </lineage>
</organism>
<feature type="modified residue" description="N6-biotinyllysine" evidence="12">
    <location>
        <position position="1096"/>
    </location>
</feature>
<dbReference type="PROSITE" id="PS50968">
    <property type="entry name" value="BIOTINYL_LIPOYL"/>
    <property type="match status" value="1"/>
</dbReference>
<name>A0A158PAZ9_ANGCA</name>
<dbReference type="Pfam" id="PF02786">
    <property type="entry name" value="CPSase_L_D2"/>
    <property type="match status" value="1"/>
</dbReference>
<feature type="binding site" evidence="11">
    <location>
        <position position="725"/>
    </location>
    <ligand>
        <name>Mn(2+)</name>
        <dbReference type="ChEBI" id="CHEBI:29035"/>
    </ligand>
</feature>
<dbReference type="InterPro" id="IPR055268">
    <property type="entry name" value="PCB-like"/>
</dbReference>
<dbReference type="GO" id="GO:0005524">
    <property type="term" value="F:ATP binding"/>
    <property type="evidence" value="ECO:0007669"/>
    <property type="project" value="UniProtKB-UniRule"/>
</dbReference>
<dbReference type="InterPro" id="IPR005479">
    <property type="entry name" value="CPAse_ATP-bd"/>
</dbReference>
<comment type="catalytic activity">
    <reaction evidence="8">
        <text>hydrogencarbonate + pyruvate + ATP = oxaloacetate + ADP + phosphate + H(+)</text>
        <dbReference type="Rhea" id="RHEA:20844"/>
        <dbReference type="ChEBI" id="CHEBI:15361"/>
        <dbReference type="ChEBI" id="CHEBI:15378"/>
        <dbReference type="ChEBI" id="CHEBI:16452"/>
        <dbReference type="ChEBI" id="CHEBI:17544"/>
        <dbReference type="ChEBI" id="CHEBI:30616"/>
        <dbReference type="ChEBI" id="CHEBI:43474"/>
        <dbReference type="ChEBI" id="CHEBI:456216"/>
        <dbReference type="EC" id="6.4.1.1"/>
    </reaction>
</comment>
<evidence type="ECO:0000256" key="10">
    <source>
        <dbReference type="PIRSR" id="PIRSR001594-2"/>
    </source>
</evidence>
<accession>A0A158PAZ9</accession>
<dbReference type="SUPFAM" id="SSF52440">
    <property type="entry name" value="PreATP-grasp domain"/>
    <property type="match status" value="1"/>
</dbReference>
<evidence type="ECO:0000256" key="8">
    <source>
        <dbReference type="PIRNR" id="PIRNR001594"/>
    </source>
</evidence>
<dbReference type="PROSITE" id="PS50991">
    <property type="entry name" value="PYR_CT"/>
    <property type="match status" value="1"/>
</dbReference>
<evidence type="ECO:0000259" key="13">
    <source>
        <dbReference type="PROSITE" id="PS50968"/>
    </source>
</evidence>
<feature type="active site" evidence="9">
    <location>
        <position position="281"/>
    </location>
</feature>
<evidence type="ECO:0000256" key="1">
    <source>
        <dbReference type="ARBA" id="ARBA00001953"/>
    </source>
</evidence>